<feature type="domain" description="ATP-dependent DNA ligase family profile" evidence="10">
    <location>
        <begin position="295"/>
        <end position="380"/>
    </location>
</feature>
<dbReference type="InterPro" id="IPR029710">
    <property type="entry name" value="LIG4"/>
</dbReference>
<comment type="caution">
    <text evidence="11">The sequence shown here is derived from an EMBL/GenBank/DDBJ whole genome shotgun (WGS) entry which is preliminary data.</text>
</comment>
<organism evidence="11 12">
    <name type="scientific">Taxus chinensis</name>
    <name type="common">Chinese yew</name>
    <name type="synonym">Taxus wallichiana var. chinensis</name>
    <dbReference type="NCBI Taxonomy" id="29808"/>
    <lineage>
        <taxon>Eukaryota</taxon>
        <taxon>Viridiplantae</taxon>
        <taxon>Streptophyta</taxon>
        <taxon>Embryophyta</taxon>
        <taxon>Tracheophyta</taxon>
        <taxon>Spermatophyta</taxon>
        <taxon>Pinopsida</taxon>
        <taxon>Pinidae</taxon>
        <taxon>Conifers II</taxon>
        <taxon>Cupressales</taxon>
        <taxon>Taxaceae</taxon>
        <taxon>Taxus</taxon>
    </lineage>
</organism>
<evidence type="ECO:0000256" key="5">
    <source>
        <dbReference type="ARBA" id="ARBA00022763"/>
    </source>
</evidence>
<gene>
    <name evidence="11" type="ORF">KI387_009733</name>
</gene>
<dbReference type="GO" id="GO:0032807">
    <property type="term" value="C:DNA ligase IV complex"/>
    <property type="evidence" value="ECO:0007669"/>
    <property type="project" value="TreeGrafter"/>
</dbReference>
<accession>A0AA38KHC5</accession>
<keyword evidence="9" id="KW-0539">Nucleus</keyword>
<dbReference type="GO" id="GO:0003677">
    <property type="term" value="F:DNA binding"/>
    <property type="evidence" value="ECO:0007669"/>
    <property type="project" value="InterPro"/>
</dbReference>
<dbReference type="CDD" id="cd07903">
    <property type="entry name" value="Adenylation_DNA_ligase_IV"/>
    <property type="match status" value="1"/>
</dbReference>
<dbReference type="AlphaFoldDB" id="A0AA38KHC5"/>
<proteinExistence type="inferred from homology"/>
<dbReference type="Pfam" id="PF04675">
    <property type="entry name" value="DNA_ligase_A_N"/>
    <property type="match status" value="1"/>
</dbReference>
<keyword evidence="6" id="KW-0067">ATP-binding</keyword>
<evidence type="ECO:0000256" key="9">
    <source>
        <dbReference type="ARBA" id="ARBA00023242"/>
    </source>
</evidence>
<name>A0AA38KHC5_TAXCH</name>
<sequence length="380" mass="43562">MCTRAKDYFSAIRLIMPQLDRERAAYKLKEAHLAKCLTDALDLSPRLPRRLQTLELAKGRTPKLAPMPGNFPMIATEVLHQRQRIASGGLKIKDVNDLLDRLAAVENREGKTMVLQELISKTNAVEMKWILMIILKDMKLAMSEKSLFHEFHPDAEDMFNVTCDLQMVCKKLRNRHERYKRQDIEVGKAVRPQLASRVADVETAWKKLHGKQVVVECKFDGDRIQVHKNGREVHFFSRNFFDHKEYEHGMSSVILQSIPVNKCILDGEMLVWDKGTNRFADFGTNQEIAKAAKDGLESNQQLCYVAFDILYVGDTSVIHQSLCERHQLLHEVVKPMKGQLEVLLPKDDLNPRHGSGEPCWSFVAHSAEDVAKFFQETVEN</sequence>
<dbReference type="EMBL" id="JAHRHJ020000008">
    <property type="protein sequence ID" value="KAH9305329.1"/>
    <property type="molecule type" value="Genomic_DNA"/>
</dbReference>
<dbReference type="GO" id="GO:0005524">
    <property type="term" value="F:ATP binding"/>
    <property type="evidence" value="ECO:0007669"/>
    <property type="project" value="UniProtKB-KW"/>
</dbReference>
<evidence type="ECO:0000256" key="2">
    <source>
        <dbReference type="ARBA" id="ARBA00022598"/>
    </source>
</evidence>
<dbReference type="InterPro" id="IPR016059">
    <property type="entry name" value="DNA_ligase_ATP-dep_CS"/>
</dbReference>
<reference evidence="11 12" key="1">
    <citation type="journal article" date="2021" name="Nat. Plants">
        <title>The Taxus genome provides insights into paclitaxel biosynthesis.</title>
        <authorList>
            <person name="Xiong X."/>
            <person name="Gou J."/>
            <person name="Liao Q."/>
            <person name="Li Y."/>
            <person name="Zhou Q."/>
            <person name="Bi G."/>
            <person name="Li C."/>
            <person name="Du R."/>
            <person name="Wang X."/>
            <person name="Sun T."/>
            <person name="Guo L."/>
            <person name="Liang H."/>
            <person name="Lu P."/>
            <person name="Wu Y."/>
            <person name="Zhang Z."/>
            <person name="Ro D.K."/>
            <person name="Shang Y."/>
            <person name="Huang S."/>
            <person name="Yan J."/>
        </authorList>
    </citation>
    <scope>NUCLEOTIDE SEQUENCE [LARGE SCALE GENOMIC DNA]</scope>
    <source>
        <strain evidence="11">Ta-2019</strain>
    </source>
</reference>
<dbReference type="Proteomes" id="UP000824469">
    <property type="component" value="Unassembled WGS sequence"/>
</dbReference>
<dbReference type="Pfam" id="PF01068">
    <property type="entry name" value="DNA_ligase_A_M"/>
    <property type="match status" value="1"/>
</dbReference>
<dbReference type="InterPro" id="IPR012310">
    <property type="entry name" value="DNA_ligase_ATP-dep_cent"/>
</dbReference>
<dbReference type="PROSITE" id="PS00697">
    <property type="entry name" value="DNA_LIGASE_A1"/>
    <property type="match status" value="1"/>
</dbReference>
<dbReference type="PANTHER" id="PTHR45997">
    <property type="entry name" value="DNA LIGASE 4"/>
    <property type="match status" value="1"/>
</dbReference>
<comment type="similarity">
    <text evidence="1">Belongs to the ATP-dependent DNA ligase family.</text>
</comment>
<keyword evidence="5" id="KW-0227">DNA damage</keyword>
<keyword evidence="3" id="KW-0479">Metal-binding</keyword>
<dbReference type="GO" id="GO:0006297">
    <property type="term" value="P:nucleotide-excision repair, DNA gap filling"/>
    <property type="evidence" value="ECO:0007669"/>
    <property type="project" value="TreeGrafter"/>
</dbReference>
<dbReference type="InterPro" id="IPR036599">
    <property type="entry name" value="DNA_ligase_N_sf"/>
</dbReference>
<dbReference type="GO" id="GO:0006310">
    <property type="term" value="P:DNA recombination"/>
    <property type="evidence" value="ECO:0007669"/>
    <property type="project" value="InterPro"/>
</dbReference>
<keyword evidence="4" id="KW-0547">Nucleotide-binding</keyword>
<keyword evidence="2" id="KW-0436">Ligase</keyword>
<feature type="non-terminal residue" evidence="11">
    <location>
        <position position="1"/>
    </location>
</feature>
<evidence type="ECO:0000259" key="10">
    <source>
        <dbReference type="PROSITE" id="PS50160"/>
    </source>
</evidence>
<evidence type="ECO:0000313" key="12">
    <source>
        <dbReference type="Proteomes" id="UP000824469"/>
    </source>
</evidence>
<dbReference type="Gene3D" id="1.10.3260.10">
    <property type="entry name" value="DNA ligase, ATP-dependent, N-terminal domain"/>
    <property type="match status" value="1"/>
</dbReference>
<evidence type="ECO:0000256" key="6">
    <source>
        <dbReference type="ARBA" id="ARBA00022840"/>
    </source>
</evidence>
<dbReference type="Gene3D" id="3.30.470.30">
    <property type="entry name" value="DNA ligase/mRNA capping enzyme"/>
    <property type="match status" value="1"/>
</dbReference>
<dbReference type="GO" id="GO:0006303">
    <property type="term" value="P:double-strand break repair via nonhomologous end joining"/>
    <property type="evidence" value="ECO:0007669"/>
    <property type="project" value="TreeGrafter"/>
</dbReference>
<evidence type="ECO:0000313" key="11">
    <source>
        <dbReference type="EMBL" id="KAH9305329.1"/>
    </source>
</evidence>
<dbReference type="SUPFAM" id="SSF56091">
    <property type="entry name" value="DNA ligase/mRNA capping enzyme, catalytic domain"/>
    <property type="match status" value="1"/>
</dbReference>
<evidence type="ECO:0000256" key="4">
    <source>
        <dbReference type="ARBA" id="ARBA00022741"/>
    </source>
</evidence>
<protein>
    <recommendedName>
        <fullName evidence="10">ATP-dependent DNA ligase family profile domain-containing protein</fullName>
    </recommendedName>
</protein>
<evidence type="ECO:0000256" key="1">
    <source>
        <dbReference type="ARBA" id="ARBA00007572"/>
    </source>
</evidence>
<evidence type="ECO:0000256" key="7">
    <source>
        <dbReference type="ARBA" id="ARBA00022842"/>
    </source>
</evidence>
<dbReference type="OMA" id="DRERITY"/>
<dbReference type="InterPro" id="IPR012308">
    <property type="entry name" value="DNA_ligase_ATP-dep_N"/>
</dbReference>
<dbReference type="InterPro" id="IPR044125">
    <property type="entry name" value="Adenylation_DNA_ligase_IV"/>
</dbReference>
<keyword evidence="12" id="KW-1185">Reference proteome</keyword>
<dbReference type="PROSITE" id="PS50160">
    <property type="entry name" value="DNA_LIGASE_A3"/>
    <property type="match status" value="1"/>
</dbReference>
<keyword evidence="7" id="KW-0460">Magnesium</keyword>
<dbReference type="GO" id="GO:0046872">
    <property type="term" value="F:metal ion binding"/>
    <property type="evidence" value="ECO:0007669"/>
    <property type="project" value="UniProtKB-KW"/>
</dbReference>
<keyword evidence="8" id="KW-0234">DNA repair</keyword>
<evidence type="ECO:0000256" key="8">
    <source>
        <dbReference type="ARBA" id="ARBA00023204"/>
    </source>
</evidence>
<evidence type="ECO:0000256" key="3">
    <source>
        <dbReference type="ARBA" id="ARBA00022723"/>
    </source>
</evidence>
<dbReference type="PANTHER" id="PTHR45997:SF1">
    <property type="entry name" value="DNA LIGASE 4"/>
    <property type="match status" value="1"/>
</dbReference>
<dbReference type="GO" id="GO:0003910">
    <property type="term" value="F:DNA ligase (ATP) activity"/>
    <property type="evidence" value="ECO:0007669"/>
    <property type="project" value="InterPro"/>
</dbReference>